<evidence type="ECO:0000256" key="3">
    <source>
        <dbReference type="ARBA" id="ARBA00022679"/>
    </source>
</evidence>
<dbReference type="EMBL" id="VKAC01000008">
    <property type="protein sequence ID" value="TXR55482.1"/>
    <property type="molecule type" value="Genomic_DNA"/>
</dbReference>
<dbReference type="GO" id="GO:0009018">
    <property type="term" value="F:sucrose phosphorylase activity"/>
    <property type="evidence" value="ECO:0007669"/>
    <property type="project" value="UniProtKB-EC"/>
</dbReference>
<dbReference type="GO" id="GO:0005975">
    <property type="term" value="P:carbohydrate metabolic process"/>
    <property type="evidence" value="ECO:0007669"/>
    <property type="project" value="InterPro"/>
</dbReference>
<sequence length="503" mass="55784">MKPVTNEAMLITYADSLGGGLRHLEQLLDGELAGAFGGVHVLPFYPSSGDRGFAVVHYDTVDPRLGTWDDVARLAEKYTVMADFMINHVSIRSAEFQDYLAHGDASPHRDMFIRWDEFWPGGSPTAEDLETLYSRREGGPVRTFTLADGTDVQLWSTFFAEQVDVDPFADATRAYYRRTLGRLAQLVPIIRFDALAYASKRPGTSCFFVEPEVWQVLEIGREPLREAGTQVLPEVHERYELQLAMAERGLWVYDFALPMLTLHALMTGRTDRLAHWLGICPRTQFTTLDTHDGIGVVDVAGLLSDDEVDLVSERVTAVIADSRHLVTGREPVIRRGSGQPRRYQLMCSFHAALGSDDDAHLLARVLQLFVPGIPQVYYVGALFGGNDLEALAAVGDPRAINRHDYTADEVRERVAHPHVALFLDVLRWRNTCTAFDGDLTVTESSDDGAPGGLLLRWTNGDQTAELRTDLAARTWTITATTPDHDDDEAPAALFGSLRPTAEG</sequence>
<evidence type="ECO:0000313" key="6">
    <source>
        <dbReference type="EMBL" id="TXR55482.1"/>
    </source>
</evidence>
<dbReference type="InterPro" id="IPR045857">
    <property type="entry name" value="O16G_dom_2"/>
</dbReference>
<dbReference type="Proteomes" id="UP000321234">
    <property type="component" value="Unassembled WGS sequence"/>
</dbReference>
<keyword evidence="7" id="KW-1185">Reference proteome</keyword>
<evidence type="ECO:0000259" key="5">
    <source>
        <dbReference type="SMART" id="SM00642"/>
    </source>
</evidence>
<evidence type="ECO:0000256" key="4">
    <source>
        <dbReference type="SAM" id="MobiDB-lite"/>
    </source>
</evidence>
<feature type="region of interest" description="Disordered" evidence="4">
    <location>
        <begin position="480"/>
        <end position="503"/>
    </location>
</feature>
<dbReference type="PANTHER" id="PTHR38784:SF1">
    <property type="entry name" value="SUCROSE PHOSPHORYLASE"/>
    <property type="match status" value="1"/>
</dbReference>
<dbReference type="OrthoDB" id="9805159at2"/>
<keyword evidence="3 6" id="KW-0808">Transferase</keyword>
<accession>A0A5C8ZC68</accession>
<dbReference type="Gene3D" id="3.20.20.80">
    <property type="entry name" value="Glycosidases"/>
    <property type="match status" value="1"/>
</dbReference>
<reference evidence="6 7" key="1">
    <citation type="submission" date="2019-07" db="EMBL/GenBank/DDBJ databases">
        <title>Quadrisphaera sp. strain DD2A genome sequencing and assembly.</title>
        <authorList>
            <person name="Kim I."/>
        </authorList>
    </citation>
    <scope>NUCLEOTIDE SEQUENCE [LARGE SCALE GENOMIC DNA]</scope>
    <source>
        <strain evidence="6 7">DD2A</strain>
    </source>
</reference>
<dbReference type="EC" id="2.4.1.7" evidence="6"/>
<proteinExistence type="inferred from homology"/>
<dbReference type="InterPro" id="IPR006047">
    <property type="entry name" value="GH13_cat_dom"/>
</dbReference>
<keyword evidence="2 6" id="KW-0328">Glycosyltransferase</keyword>
<dbReference type="InterPro" id="IPR022527">
    <property type="entry name" value="Sucrose_phospho"/>
</dbReference>
<comment type="caution">
    <text evidence="6">The sequence shown here is derived from an EMBL/GenBank/DDBJ whole genome shotgun (WGS) entry which is preliminary data.</text>
</comment>
<evidence type="ECO:0000256" key="1">
    <source>
        <dbReference type="ARBA" id="ARBA00008452"/>
    </source>
</evidence>
<dbReference type="Pfam" id="PF00128">
    <property type="entry name" value="Alpha-amylase"/>
    <property type="match status" value="1"/>
</dbReference>
<protein>
    <submittedName>
        <fullName evidence="6">Sucrose phosphorylase</fullName>
        <ecNumber evidence="6">2.4.1.7</ecNumber>
    </submittedName>
</protein>
<dbReference type="PANTHER" id="PTHR38784">
    <property type="entry name" value="SUCROSE PHOSPHORYLASE"/>
    <property type="match status" value="1"/>
</dbReference>
<dbReference type="RefSeq" id="WP_147927058.1">
    <property type="nucleotide sequence ID" value="NZ_VKAC01000008.1"/>
</dbReference>
<dbReference type="Gene3D" id="3.90.400.10">
    <property type="entry name" value="Oligo-1,6-glucosidase, Domain 2"/>
    <property type="match status" value="1"/>
</dbReference>
<feature type="domain" description="Glycosyl hydrolase family 13 catalytic" evidence="5">
    <location>
        <begin position="7"/>
        <end position="411"/>
    </location>
</feature>
<evidence type="ECO:0000256" key="2">
    <source>
        <dbReference type="ARBA" id="ARBA00022676"/>
    </source>
</evidence>
<dbReference type="SUPFAM" id="SSF51445">
    <property type="entry name" value="(Trans)glycosidases"/>
    <property type="match status" value="1"/>
</dbReference>
<evidence type="ECO:0000313" key="7">
    <source>
        <dbReference type="Proteomes" id="UP000321234"/>
    </source>
</evidence>
<name>A0A5C8ZC68_9ACTN</name>
<gene>
    <name evidence="6" type="primary">gtfA</name>
    <name evidence="6" type="ORF">FMM08_14310</name>
</gene>
<dbReference type="AlphaFoldDB" id="A0A5C8ZC68"/>
<dbReference type="NCBIfam" id="TIGR03852">
    <property type="entry name" value="sucrose_gtfA"/>
    <property type="match status" value="1"/>
</dbReference>
<dbReference type="SMART" id="SM00642">
    <property type="entry name" value="Aamy"/>
    <property type="match status" value="1"/>
</dbReference>
<organism evidence="6 7">
    <name type="scientific">Quadrisphaera setariae</name>
    <dbReference type="NCBI Taxonomy" id="2593304"/>
    <lineage>
        <taxon>Bacteria</taxon>
        <taxon>Bacillati</taxon>
        <taxon>Actinomycetota</taxon>
        <taxon>Actinomycetes</taxon>
        <taxon>Kineosporiales</taxon>
        <taxon>Kineosporiaceae</taxon>
        <taxon>Quadrisphaera</taxon>
    </lineage>
</organism>
<comment type="similarity">
    <text evidence="1">Belongs to the glycosyl hydrolase 13 family. Sucrose phosphorylase subfamily.</text>
</comment>
<dbReference type="InterPro" id="IPR017853">
    <property type="entry name" value="GH"/>
</dbReference>